<dbReference type="Pfam" id="PF12937">
    <property type="entry name" value="F-box-like"/>
    <property type="match status" value="1"/>
</dbReference>
<evidence type="ECO:0000313" key="3">
    <source>
        <dbReference type="Proteomes" id="UP001054889"/>
    </source>
</evidence>
<reference evidence="2" key="1">
    <citation type="journal article" date="2018" name="DNA Res.">
        <title>Multiple hybrid de novo genome assembly of finger millet, an orphan allotetraploid crop.</title>
        <authorList>
            <person name="Hatakeyama M."/>
            <person name="Aluri S."/>
            <person name="Balachadran M.T."/>
            <person name="Sivarajan S.R."/>
            <person name="Patrignani A."/>
            <person name="Gruter S."/>
            <person name="Poveda L."/>
            <person name="Shimizu-Inatsugi R."/>
            <person name="Baeten J."/>
            <person name="Francoijs K.J."/>
            <person name="Nataraja K.N."/>
            <person name="Reddy Y.A.N."/>
            <person name="Phadnis S."/>
            <person name="Ravikumar R.L."/>
            <person name="Schlapbach R."/>
            <person name="Sreeman S.M."/>
            <person name="Shimizu K.K."/>
        </authorList>
    </citation>
    <scope>NUCLEOTIDE SEQUENCE</scope>
</reference>
<evidence type="ECO:0000259" key="1">
    <source>
        <dbReference type="PROSITE" id="PS50181"/>
    </source>
</evidence>
<reference evidence="2" key="2">
    <citation type="submission" date="2021-12" db="EMBL/GenBank/DDBJ databases">
        <title>Resequencing data analysis of finger millet.</title>
        <authorList>
            <person name="Hatakeyama M."/>
            <person name="Aluri S."/>
            <person name="Balachadran M.T."/>
            <person name="Sivarajan S.R."/>
            <person name="Poveda L."/>
            <person name="Shimizu-Inatsugi R."/>
            <person name="Schlapbach R."/>
            <person name="Sreeman S.M."/>
            <person name="Shimizu K.K."/>
        </authorList>
    </citation>
    <scope>NUCLEOTIDE SEQUENCE</scope>
</reference>
<dbReference type="Gene3D" id="1.20.1280.50">
    <property type="match status" value="1"/>
</dbReference>
<dbReference type="PANTHER" id="PTHR33207">
    <property type="entry name" value="F-BOX DOMAIN CONTAINING PROTEIN-RELATED"/>
    <property type="match status" value="1"/>
</dbReference>
<dbReference type="InterPro" id="IPR036047">
    <property type="entry name" value="F-box-like_dom_sf"/>
</dbReference>
<comment type="caution">
    <text evidence="2">The sequence shown here is derived from an EMBL/GenBank/DDBJ whole genome shotgun (WGS) entry which is preliminary data.</text>
</comment>
<name>A0AAV5CLY6_ELECO</name>
<dbReference type="InterPro" id="IPR001810">
    <property type="entry name" value="F-box_dom"/>
</dbReference>
<organism evidence="2 3">
    <name type="scientific">Eleusine coracana subsp. coracana</name>
    <dbReference type="NCBI Taxonomy" id="191504"/>
    <lineage>
        <taxon>Eukaryota</taxon>
        <taxon>Viridiplantae</taxon>
        <taxon>Streptophyta</taxon>
        <taxon>Embryophyta</taxon>
        <taxon>Tracheophyta</taxon>
        <taxon>Spermatophyta</taxon>
        <taxon>Magnoliopsida</taxon>
        <taxon>Liliopsida</taxon>
        <taxon>Poales</taxon>
        <taxon>Poaceae</taxon>
        <taxon>PACMAD clade</taxon>
        <taxon>Chloridoideae</taxon>
        <taxon>Cynodonteae</taxon>
        <taxon>Eleusininae</taxon>
        <taxon>Eleusine</taxon>
    </lineage>
</organism>
<dbReference type="SUPFAM" id="SSF81383">
    <property type="entry name" value="F-box domain"/>
    <property type="match status" value="1"/>
</dbReference>
<dbReference type="SMART" id="SM00256">
    <property type="entry name" value="FBOX"/>
    <property type="match status" value="1"/>
</dbReference>
<gene>
    <name evidence="2" type="primary">ga16135</name>
    <name evidence="2" type="ORF">PR202_ga16135</name>
</gene>
<protein>
    <recommendedName>
        <fullName evidence="1">F-box domain-containing protein</fullName>
    </recommendedName>
</protein>
<dbReference type="EMBL" id="BQKI01000007">
    <property type="protein sequence ID" value="GJM99070.1"/>
    <property type="molecule type" value="Genomic_DNA"/>
</dbReference>
<proteinExistence type="predicted"/>
<dbReference type="AlphaFoldDB" id="A0AAV5CLY6"/>
<dbReference type="PROSITE" id="PS50181">
    <property type="entry name" value="FBOX"/>
    <property type="match status" value="1"/>
</dbReference>
<evidence type="ECO:0000313" key="2">
    <source>
        <dbReference type="EMBL" id="GJM99070.1"/>
    </source>
</evidence>
<dbReference type="Proteomes" id="UP001054889">
    <property type="component" value="Unassembled WGS sequence"/>
</dbReference>
<sequence>MEDYRKNAGSGTAAVHRLPSDLLESIFLRLPSLLHLVRAACVCKRWRRVAADDGFLRDFSLDFLPDRGWEIADRRGFIYLLLNQDTSSFLFPDLVIWEIAAASAPFCLTTARRKMGTL</sequence>
<keyword evidence="3" id="KW-1185">Reference proteome</keyword>
<feature type="domain" description="F-box" evidence="1">
    <location>
        <begin position="12"/>
        <end position="59"/>
    </location>
</feature>
<accession>A0AAV5CLY6</accession>